<reference evidence="2 3" key="1">
    <citation type="journal article" date="2012" name="Science">
        <title>The Paleozoic origin of enzymatic lignin decomposition reconstructed from 31 fungal genomes.</title>
        <authorList>
            <person name="Floudas D."/>
            <person name="Binder M."/>
            <person name="Riley R."/>
            <person name="Barry K."/>
            <person name="Blanchette R.A."/>
            <person name="Henrissat B."/>
            <person name="Martinez A.T."/>
            <person name="Otillar R."/>
            <person name="Spatafora J.W."/>
            <person name="Yadav J.S."/>
            <person name="Aerts A."/>
            <person name="Benoit I."/>
            <person name="Boyd A."/>
            <person name="Carlson A."/>
            <person name="Copeland A."/>
            <person name="Coutinho P.M."/>
            <person name="de Vries R.P."/>
            <person name="Ferreira P."/>
            <person name="Findley K."/>
            <person name="Foster B."/>
            <person name="Gaskell J."/>
            <person name="Glotzer D."/>
            <person name="Gorecki P."/>
            <person name="Heitman J."/>
            <person name="Hesse C."/>
            <person name="Hori C."/>
            <person name="Igarashi K."/>
            <person name="Jurgens J.A."/>
            <person name="Kallen N."/>
            <person name="Kersten P."/>
            <person name="Kohler A."/>
            <person name="Kuees U."/>
            <person name="Kumar T.K.A."/>
            <person name="Kuo A."/>
            <person name="LaButti K."/>
            <person name="Larrondo L.F."/>
            <person name="Lindquist E."/>
            <person name="Ling A."/>
            <person name="Lombard V."/>
            <person name="Lucas S."/>
            <person name="Lundell T."/>
            <person name="Martin R."/>
            <person name="McLaughlin D.J."/>
            <person name="Morgenstern I."/>
            <person name="Morin E."/>
            <person name="Murat C."/>
            <person name="Nagy L.G."/>
            <person name="Nolan M."/>
            <person name="Ohm R.A."/>
            <person name="Patyshakuliyeva A."/>
            <person name="Rokas A."/>
            <person name="Ruiz-Duenas F.J."/>
            <person name="Sabat G."/>
            <person name="Salamov A."/>
            <person name="Samejima M."/>
            <person name="Schmutz J."/>
            <person name="Slot J.C."/>
            <person name="St John F."/>
            <person name="Stenlid J."/>
            <person name="Sun H."/>
            <person name="Sun S."/>
            <person name="Syed K."/>
            <person name="Tsang A."/>
            <person name="Wiebenga A."/>
            <person name="Young D."/>
            <person name="Pisabarro A."/>
            <person name="Eastwood D.C."/>
            <person name="Martin F."/>
            <person name="Cullen D."/>
            <person name="Grigoriev I.V."/>
            <person name="Hibbett D.S."/>
        </authorList>
    </citation>
    <scope>NUCLEOTIDE SEQUENCE [LARGE SCALE GENOMIC DNA]</scope>
    <source>
        <strain evidence="2 3">ATCC 11539</strain>
    </source>
</reference>
<dbReference type="EMBL" id="KB469302">
    <property type="protein sequence ID" value="EPQ54954.1"/>
    <property type="molecule type" value="Genomic_DNA"/>
</dbReference>
<accession>S7RPZ1</accession>
<dbReference type="OrthoDB" id="3304205at2759"/>
<evidence type="ECO:0000256" key="1">
    <source>
        <dbReference type="SAM" id="MobiDB-lite"/>
    </source>
</evidence>
<dbReference type="Proteomes" id="UP000030669">
    <property type="component" value="Unassembled WGS sequence"/>
</dbReference>
<dbReference type="AlphaFoldDB" id="S7RPZ1"/>
<sequence length="170" mass="18252">MSEPLPSGEYFIEAGDYTGGSFSSRPLGKDGQFAVVLPKGASATKWTITSTSDGKYTISIDQFHARPDGDNISLTNDRRAPFEWTILRTAPSPPPIGSDNFGINVNPEAQWHYDLGDSADAPKNHKTATESGSRRTSCRLYEKGSASANFSVTTLLAVTHKWQVRAGGGG</sequence>
<feature type="region of interest" description="Disordered" evidence="1">
    <location>
        <begin position="116"/>
        <end position="136"/>
    </location>
</feature>
<protein>
    <submittedName>
        <fullName evidence="2">Uncharacterized protein</fullName>
    </submittedName>
</protein>
<evidence type="ECO:0000313" key="2">
    <source>
        <dbReference type="EMBL" id="EPQ54954.1"/>
    </source>
</evidence>
<organism evidence="2 3">
    <name type="scientific">Gloeophyllum trabeum (strain ATCC 11539 / FP-39264 / Madison 617)</name>
    <name type="common">Brown rot fungus</name>
    <dbReference type="NCBI Taxonomy" id="670483"/>
    <lineage>
        <taxon>Eukaryota</taxon>
        <taxon>Fungi</taxon>
        <taxon>Dikarya</taxon>
        <taxon>Basidiomycota</taxon>
        <taxon>Agaricomycotina</taxon>
        <taxon>Agaricomycetes</taxon>
        <taxon>Gloeophyllales</taxon>
        <taxon>Gloeophyllaceae</taxon>
        <taxon>Gloeophyllum</taxon>
    </lineage>
</organism>
<gene>
    <name evidence="2" type="ORF">GLOTRDRAFT_93553</name>
</gene>
<dbReference type="Gene3D" id="2.80.10.50">
    <property type="match status" value="1"/>
</dbReference>
<dbReference type="RefSeq" id="XP_007866147.1">
    <property type="nucleotide sequence ID" value="XM_007867956.1"/>
</dbReference>
<proteinExistence type="predicted"/>
<dbReference type="KEGG" id="gtr:GLOTRDRAFT_93553"/>
<name>S7RPZ1_GLOTA</name>
<dbReference type="GeneID" id="19309515"/>
<dbReference type="HOGENOM" id="CLU_133938_0_0_1"/>
<evidence type="ECO:0000313" key="3">
    <source>
        <dbReference type="Proteomes" id="UP000030669"/>
    </source>
</evidence>
<keyword evidence="3" id="KW-1185">Reference proteome</keyword>